<sequence length="161" mass="17144">MAQARIVRGGEGRAYGDAPWLFKATGDDTGGRFDFMVGEVAYLSGPSLHTHDEQHDTFYVLDGVLTVQAGEEVFELRPGDFVTFPPGVPHTFDNVREDQGPVRAINVMTPGGLHEFFAAAADPALGEADLAETARRFGTRAGPTLGVRLGLAEDPTTGGAR</sequence>
<protein>
    <submittedName>
        <fullName evidence="2">Cupin domain-containing protein</fullName>
    </submittedName>
</protein>
<evidence type="ECO:0000313" key="3">
    <source>
        <dbReference type="Proteomes" id="UP001596074"/>
    </source>
</evidence>
<dbReference type="InterPro" id="IPR014710">
    <property type="entry name" value="RmlC-like_jellyroll"/>
</dbReference>
<accession>A0ABW0ZVU1</accession>
<dbReference type="SUPFAM" id="SSF51182">
    <property type="entry name" value="RmlC-like cupins"/>
    <property type="match status" value="1"/>
</dbReference>
<dbReference type="RefSeq" id="WP_378283058.1">
    <property type="nucleotide sequence ID" value="NZ_JBHSON010000022.1"/>
</dbReference>
<dbReference type="PANTHER" id="PTHR36440">
    <property type="entry name" value="PUTATIVE (AFU_ORTHOLOGUE AFUA_8G07350)-RELATED"/>
    <property type="match status" value="1"/>
</dbReference>
<dbReference type="EMBL" id="JBHSON010000022">
    <property type="protein sequence ID" value="MFC5747439.1"/>
    <property type="molecule type" value="Genomic_DNA"/>
</dbReference>
<feature type="domain" description="Cupin type-2" evidence="1">
    <location>
        <begin position="47"/>
        <end position="107"/>
    </location>
</feature>
<dbReference type="InterPro" id="IPR013096">
    <property type="entry name" value="Cupin_2"/>
</dbReference>
<name>A0ABW0ZVU1_9ACTN</name>
<proteinExistence type="predicted"/>
<dbReference type="InterPro" id="IPR053146">
    <property type="entry name" value="QDO-like"/>
</dbReference>
<evidence type="ECO:0000259" key="1">
    <source>
        <dbReference type="Pfam" id="PF07883"/>
    </source>
</evidence>
<evidence type="ECO:0000313" key="2">
    <source>
        <dbReference type="EMBL" id="MFC5747439.1"/>
    </source>
</evidence>
<comment type="caution">
    <text evidence="2">The sequence shown here is derived from an EMBL/GenBank/DDBJ whole genome shotgun (WGS) entry which is preliminary data.</text>
</comment>
<dbReference type="PANTHER" id="PTHR36440:SF1">
    <property type="entry name" value="PUTATIVE (AFU_ORTHOLOGUE AFUA_8G07350)-RELATED"/>
    <property type="match status" value="1"/>
</dbReference>
<reference evidence="3" key="1">
    <citation type="journal article" date="2019" name="Int. J. Syst. Evol. Microbiol.">
        <title>The Global Catalogue of Microorganisms (GCM) 10K type strain sequencing project: providing services to taxonomists for standard genome sequencing and annotation.</title>
        <authorList>
            <consortium name="The Broad Institute Genomics Platform"/>
            <consortium name="The Broad Institute Genome Sequencing Center for Infectious Disease"/>
            <person name="Wu L."/>
            <person name="Ma J."/>
        </authorList>
    </citation>
    <scope>NUCLEOTIDE SEQUENCE [LARGE SCALE GENOMIC DNA]</scope>
    <source>
        <strain evidence="3">KCTC 42087</strain>
    </source>
</reference>
<organism evidence="2 3">
    <name type="scientific">Actinomadura rugatobispora</name>
    <dbReference type="NCBI Taxonomy" id="1994"/>
    <lineage>
        <taxon>Bacteria</taxon>
        <taxon>Bacillati</taxon>
        <taxon>Actinomycetota</taxon>
        <taxon>Actinomycetes</taxon>
        <taxon>Streptosporangiales</taxon>
        <taxon>Thermomonosporaceae</taxon>
        <taxon>Actinomadura</taxon>
    </lineage>
</organism>
<dbReference type="Pfam" id="PF07883">
    <property type="entry name" value="Cupin_2"/>
    <property type="match status" value="1"/>
</dbReference>
<gene>
    <name evidence="2" type="ORF">ACFPZN_17555</name>
</gene>
<keyword evidence="3" id="KW-1185">Reference proteome</keyword>
<dbReference type="InterPro" id="IPR011051">
    <property type="entry name" value="RmlC_Cupin_sf"/>
</dbReference>
<dbReference type="Proteomes" id="UP001596074">
    <property type="component" value="Unassembled WGS sequence"/>
</dbReference>
<dbReference type="Gene3D" id="2.60.120.10">
    <property type="entry name" value="Jelly Rolls"/>
    <property type="match status" value="1"/>
</dbReference>